<dbReference type="PANTHER" id="PTHR11040:SF58">
    <property type="entry name" value="ZINC TRANSPORTER ZIP1"/>
    <property type="match status" value="1"/>
</dbReference>
<keyword evidence="7" id="KW-1185">Reference proteome</keyword>
<evidence type="ECO:0000256" key="3">
    <source>
        <dbReference type="ARBA" id="ARBA00022989"/>
    </source>
</evidence>
<name>A0A8J6E9P9_ELECQ</name>
<dbReference type="EMBL" id="WNTK01003059">
    <property type="protein sequence ID" value="KAG9465432.1"/>
    <property type="molecule type" value="Genomic_DNA"/>
</dbReference>
<keyword evidence="2 5" id="KW-0812">Transmembrane</keyword>
<feature type="transmembrane region" description="Helical" evidence="5">
    <location>
        <begin position="228"/>
        <end position="250"/>
    </location>
</feature>
<dbReference type="AlphaFoldDB" id="A0A8J6E9P9"/>
<feature type="transmembrane region" description="Helical" evidence="5">
    <location>
        <begin position="105"/>
        <end position="122"/>
    </location>
</feature>
<accession>A0A8J6E9P9</accession>
<reference evidence="6" key="1">
    <citation type="thesis" date="2020" institute="ProQuest LLC" country="789 East Eisenhower Parkway, Ann Arbor, MI, USA">
        <title>Comparative Genomics and Chromosome Evolution.</title>
        <authorList>
            <person name="Mudd A.B."/>
        </authorList>
    </citation>
    <scope>NUCLEOTIDE SEQUENCE</scope>
    <source>
        <strain evidence="6">HN-11 Male</strain>
        <tissue evidence="6">Kidney and liver</tissue>
    </source>
</reference>
<evidence type="ECO:0000256" key="1">
    <source>
        <dbReference type="ARBA" id="ARBA00004141"/>
    </source>
</evidence>
<dbReference type="Pfam" id="PF02535">
    <property type="entry name" value="Zip"/>
    <property type="match status" value="1"/>
</dbReference>
<dbReference type="OrthoDB" id="448280at2759"/>
<proteinExistence type="predicted"/>
<evidence type="ECO:0008006" key="8">
    <source>
        <dbReference type="Google" id="ProtNLM"/>
    </source>
</evidence>
<feature type="transmembrane region" description="Helical" evidence="5">
    <location>
        <begin position="64"/>
        <end position="85"/>
    </location>
</feature>
<feature type="transmembrane region" description="Helical" evidence="5">
    <location>
        <begin position="28"/>
        <end position="49"/>
    </location>
</feature>
<gene>
    <name evidence="6" type="ORF">GDO78_018358</name>
</gene>
<evidence type="ECO:0000256" key="5">
    <source>
        <dbReference type="SAM" id="Phobius"/>
    </source>
</evidence>
<dbReference type="GO" id="GO:0005886">
    <property type="term" value="C:plasma membrane"/>
    <property type="evidence" value="ECO:0007669"/>
    <property type="project" value="TreeGrafter"/>
</dbReference>
<comment type="caution">
    <text evidence="6">The sequence shown here is derived from an EMBL/GenBank/DDBJ whole genome shotgun (WGS) entry which is preliminary data.</text>
</comment>
<dbReference type="GO" id="GO:0005385">
    <property type="term" value="F:zinc ion transmembrane transporter activity"/>
    <property type="evidence" value="ECO:0007669"/>
    <property type="project" value="TreeGrafter"/>
</dbReference>
<evidence type="ECO:0000256" key="4">
    <source>
        <dbReference type="ARBA" id="ARBA00023136"/>
    </source>
</evidence>
<dbReference type="Proteomes" id="UP000770717">
    <property type="component" value="Unassembled WGS sequence"/>
</dbReference>
<evidence type="ECO:0000256" key="2">
    <source>
        <dbReference type="ARBA" id="ARBA00022692"/>
    </source>
</evidence>
<dbReference type="PANTHER" id="PTHR11040">
    <property type="entry name" value="ZINC/IRON TRANSPORTER"/>
    <property type="match status" value="1"/>
</dbReference>
<dbReference type="InterPro" id="IPR003689">
    <property type="entry name" value="ZIP"/>
</dbReference>
<evidence type="ECO:0000313" key="6">
    <source>
        <dbReference type="EMBL" id="KAG9465432.1"/>
    </source>
</evidence>
<keyword evidence="4 5" id="KW-0472">Membrane</keyword>
<comment type="subcellular location">
    <subcellularLocation>
        <location evidence="1">Membrane</location>
        <topology evidence="1">Multi-pass membrane protein</topology>
    </subcellularLocation>
</comment>
<feature type="transmembrane region" description="Helical" evidence="5">
    <location>
        <begin position="292"/>
        <end position="311"/>
    </location>
</feature>
<sequence>MEVNPASVVWSPNLEAASLSVGGLEVKLGSLVTLLLLTLVSGLTPLFLFRRQAASDVLGDRRRALSLISCFSGGVFLATCLLDLLPDYLSGMNDAIMKLNLTLQFPLQEFILAMGFFLVLVLEQIVLSYKEQPGWSEETHSLLGSDSRIPHTDQPHVHVDVNAHSAVRAVVLVLSLSLHSVLEGLAVGLLQEGSKVLETCLALLIHKCIISFSLTLKLAQGRLRPRAILCCLLLFAFMTPLGIGLGIVLTENADPIHQLTRSVLEGIATGTFLYITFMEILPHELSAGDQRIVKVIVILCGFSVITAILFIKI</sequence>
<protein>
    <recommendedName>
        <fullName evidence="8">Solute carrier family 39 member 1</fullName>
    </recommendedName>
</protein>
<evidence type="ECO:0000313" key="7">
    <source>
        <dbReference type="Proteomes" id="UP000770717"/>
    </source>
</evidence>
<organism evidence="6 7">
    <name type="scientific">Eleutherodactylus coqui</name>
    <name type="common">Puerto Rican coqui</name>
    <dbReference type="NCBI Taxonomy" id="57060"/>
    <lineage>
        <taxon>Eukaryota</taxon>
        <taxon>Metazoa</taxon>
        <taxon>Chordata</taxon>
        <taxon>Craniata</taxon>
        <taxon>Vertebrata</taxon>
        <taxon>Euteleostomi</taxon>
        <taxon>Amphibia</taxon>
        <taxon>Batrachia</taxon>
        <taxon>Anura</taxon>
        <taxon>Neobatrachia</taxon>
        <taxon>Hyloidea</taxon>
        <taxon>Eleutherodactylidae</taxon>
        <taxon>Eleutherodactylinae</taxon>
        <taxon>Eleutherodactylus</taxon>
        <taxon>Eleutherodactylus</taxon>
    </lineage>
</organism>
<keyword evidence="3 5" id="KW-1133">Transmembrane helix</keyword>